<dbReference type="EMBL" id="JACZEP010000013">
    <property type="protein sequence ID" value="MBE1207697.1"/>
    <property type="molecule type" value="Genomic_DNA"/>
</dbReference>
<dbReference type="Pfam" id="PF13011">
    <property type="entry name" value="LZ_Tnp_IS481"/>
    <property type="match status" value="1"/>
</dbReference>
<sequence>MNVHKNARLTPSGRVLLVQRIEQGWSVRCAAGSAGVSERTAHRWLGRYRAGDR</sequence>
<organism evidence="2 3">
    <name type="scientific">Aminobacter carboxidus</name>
    <dbReference type="NCBI Taxonomy" id="376165"/>
    <lineage>
        <taxon>Bacteria</taxon>
        <taxon>Pseudomonadati</taxon>
        <taxon>Pseudomonadota</taxon>
        <taxon>Alphaproteobacteria</taxon>
        <taxon>Hyphomicrobiales</taxon>
        <taxon>Phyllobacteriaceae</taxon>
        <taxon>Aminobacter</taxon>
    </lineage>
</organism>
<dbReference type="RefSeq" id="WP_192568495.1">
    <property type="nucleotide sequence ID" value="NZ_JACZEP010000013.1"/>
</dbReference>
<protein>
    <submittedName>
        <fullName evidence="2">Helix-turn-helix domain-containing protein</fullName>
    </submittedName>
</protein>
<dbReference type="InterPro" id="IPR009057">
    <property type="entry name" value="Homeodomain-like_sf"/>
</dbReference>
<gene>
    <name evidence="2" type="ORF">IHE39_25740</name>
</gene>
<evidence type="ECO:0000313" key="3">
    <source>
        <dbReference type="Proteomes" id="UP000598227"/>
    </source>
</evidence>
<reference evidence="2 3" key="1">
    <citation type="submission" date="2020-09" db="EMBL/GenBank/DDBJ databases">
        <title>Draft Genome Sequence of Aminobacter carboxidus type strain DSM 1086, a soil Gram-negative carboxydobacterium.</title>
        <authorList>
            <person name="Turrini P."/>
            <person name="Tescari M."/>
            <person name="Artuso I."/>
            <person name="Lugli G.A."/>
            <person name="Frangipani E."/>
            <person name="Ventura M."/>
            <person name="Visca P."/>
        </authorList>
    </citation>
    <scope>NUCLEOTIDE SEQUENCE [LARGE SCALE GENOMIC DNA]</scope>
    <source>
        <strain evidence="2 3">DSM 1086</strain>
    </source>
</reference>
<comment type="caution">
    <text evidence="2">The sequence shown here is derived from an EMBL/GenBank/DDBJ whole genome shotgun (WGS) entry which is preliminary data.</text>
</comment>
<accession>A0ABR9GVI3</accession>
<dbReference type="Proteomes" id="UP000598227">
    <property type="component" value="Unassembled WGS sequence"/>
</dbReference>
<evidence type="ECO:0000313" key="2">
    <source>
        <dbReference type="EMBL" id="MBE1207697.1"/>
    </source>
</evidence>
<proteinExistence type="predicted"/>
<name>A0ABR9GVI3_9HYPH</name>
<dbReference type="InterPro" id="IPR024967">
    <property type="entry name" value="DNA-bd_IS481-type"/>
</dbReference>
<evidence type="ECO:0000259" key="1">
    <source>
        <dbReference type="Pfam" id="PF13011"/>
    </source>
</evidence>
<dbReference type="SUPFAM" id="SSF46689">
    <property type="entry name" value="Homeodomain-like"/>
    <property type="match status" value="1"/>
</dbReference>
<feature type="domain" description="DNA-binding" evidence="1">
    <location>
        <begin position="1"/>
        <end position="50"/>
    </location>
</feature>
<feature type="non-terminal residue" evidence="2">
    <location>
        <position position="53"/>
    </location>
</feature>
<keyword evidence="3" id="KW-1185">Reference proteome</keyword>